<accession>W6R4E4</accession>
<proteinExistence type="predicted"/>
<reference evidence="1 2" key="1">
    <citation type="submission" date="2013-11" db="EMBL/GenBank/DDBJ databases">
        <title>Complete genome sequence of the cyanide-degrading bacterium Pseudomonas pseudoalcaligenes CECT 5344.</title>
        <authorList>
            <person name="Wibberg D."/>
            <person name="Puehler A."/>
            <person name="Schlueter A."/>
        </authorList>
    </citation>
    <scope>NUCLEOTIDE SEQUENCE [LARGE SCALE GENOMIC DNA]</scope>
    <source>
        <strain evidence="2">CECT 5344</strain>
    </source>
</reference>
<dbReference type="KEGG" id="ppse:BN5_2666"/>
<protein>
    <submittedName>
        <fullName evidence="1">Uncharacterized protein</fullName>
    </submittedName>
</protein>
<organism evidence="1 2">
    <name type="scientific">Ectopseudomonas oleovorans (strain CECT 5344)</name>
    <name type="common">Pseudomonas pseudoalcaligenes</name>
    <dbReference type="NCBI Taxonomy" id="1182590"/>
    <lineage>
        <taxon>Bacteria</taxon>
        <taxon>Pseudomonadati</taxon>
        <taxon>Pseudomonadota</taxon>
        <taxon>Gammaproteobacteria</taxon>
        <taxon>Pseudomonadales</taxon>
        <taxon>Pseudomonadaceae</taxon>
        <taxon>Ectopseudomonas</taxon>
    </lineage>
</organism>
<dbReference type="HOGENOM" id="CLU_3366675_0_0_6"/>
<dbReference type="Proteomes" id="UP000032841">
    <property type="component" value="Chromosome"/>
</dbReference>
<sequence>MDRLINWAIVHSITNRHLDDFDNFAKSIASLTLDQ</sequence>
<dbReference type="EMBL" id="HG916826">
    <property type="protein sequence ID" value="CDM41231.1"/>
    <property type="molecule type" value="Genomic_DNA"/>
</dbReference>
<evidence type="ECO:0000313" key="2">
    <source>
        <dbReference type="Proteomes" id="UP000032841"/>
    </source>
</evidence>
<name>W6R4E4_ECTO5</name>
<dbReference type="AlphaFoldDB" id="W6R4E4"/>
<evidence type="ECO:0000313" key="1">
    <source>
        <dbReference type="EMBL" id="CDM41231.1"/>
    </source>
</evidence>
<gene>
    <name evidence="1" type="ORF">BN5_2666</name>
</gene>